<sequence length="520" mass="53896">MTASSPARPTTPNRRRFLQRGAALTLSPLVGTLAACGGDNGGATSASSFAAKATAQSAGIADRSITINVVNAIPSSTLAFGNAASQSGSVPQATQAQIGTGQSSAVSATNSWGDCTGSFNLAGGDASFAISYVHPFGSQPTTVSVTPSAGYVSGADAATFPGHDSVANLNLYRGVPTATGAWVVPLAQLATPPANNCQDFANSMFGNNVRTAAAIRAAYQGTGPLGYVPPADFTGGQLAGFVAQWVQRWLNGASYTVLPDADAQLVDALKQYVSSASNAGPLTMWVPQVAWQAGSDPAIFALTGYRAFPFADAQANWNADTLSAFLTLLAAGSHLVAISATRDLPAGVTMQAFDSFMGSSGLTTSTDIGNSHYASLVNTTGRYYLSVGSDFAPRNCGLILSFLYGRTVNDMLAGAGTYNTFIQLEGWQAGGSRHNTDYDTYQQTLWNISTYGASAYSEKRATSIFLAPAGWTPQVYQTTRMMPYVGAYAQSNGTPQGWLNTSLVTIPADAPPLPARYVLS</sequence>
<dbReference type="RefSeq" id="WP_084908760.1">
    <property type="nucleotide sequence ID" value="NZ_CP020738.1"/>
</dbReference>
<dbReference type="EMBL" id="MTZU01000021">
    <property type="protein sequence ID" value="PCE33065.1"/>
    <property type="molecule type" value="Genomic_DNA"/>
</dbReference>
<dbReference type="GeneID" id="69000686"/>
<gene>
    <name evidence="1" type="ORF">BZL54_06890</name>
</gene>
<proteinExistence type="predicted"/>
<name>A0A2A4FIX6_9BURK</name>
<organism evidence="1 2">
    <name type="scientific">Burkholderia ubonensis subsp. mesacidophila</name>
    <dbReference type="NCBI Taxonomy" id="265293"/>
    <lineage>
        <taxon>Bacteria</taxon>
        <taxon>Pseudomonadati</taxon>
        <taxon>Pseudomonadota</taxon>
        <taxon>Betaproteobacteria</taxon>
        <taxon>Burkholderiales</taxon>
        <taxon>Burkholderiaceae</taxon>
        <taxon>Burkholderia</taxon>
        <taxon>Burkholderia cepacia complex</taxon>
    </lineage>
</organism>
<dbReference type="Proteomes" id="UP000217994">
    <property type="component" value="Unassembled WGS sequence"/>
</dbReference>
<protein>
    <submittedName>
        <fullName evidence="1">Uncharacterized protein</fullName>
    </submittedName>
</protein>
<dbReference type="AlphaFoldDB" id="A0A2A4FIX6"/>
<dbReference type="InterPro" id="IPR006311">
    <property type="entry name" value="TAT_signal"/>
</dbReference>
<comment type="caution">
    <text evidence="1">The sequence shown here is derived from an EMBL/GenBank/DDBJ whole genome shotgun (WGS) entry which is preliminary data.</text>
</comment>
<evidence type="ECO:0000313" key="2">
    <source>
        <dbReference type="Proteomes" id="UP000217994"/>
    </source>
</evidence>
<dbReference type="PROSITE" id="PS51318">
    <property type="entry name" value="TAT"/>
    <property type="match status" value="1"/>
</dbReference>
<evidence type="ECO:0000313" key="1">
    <source>
        <dbReference type="EMBL" id="PCE33065.1"/>
    </source>
</evidence>
<accession>A0A2A4FIX6</accession>
<reference evidence="1 2" key="1">
    <citation type="submission" date="2017-01" db="EMBL/GenBank/DDBJ databases">
        <title>Whole-Genome Shotgun Sequencing of Two beta-Proteobacterial Species in Search of the Bulgecin Biosynthetic Cluster.</title>
        <authorList>
            <person name="Horsman M.E."/>
            <person name="Marous D.R."/>
            <person name="Li R."/>
            <person name="Oliver R.A."/>
            <person name="Byun B."/>
            <person name="Emrich S.J."/>
            <person name="Boggess B."/>
            <person name="Townsend C.A."/>
            <person name="Mobashery S."/>
        </authorList>
    </citation>
    <scope>NUCLEOTIDE SEQUENCE [LARGE SCALE GENOMIC DNA]</scope>
    <source>
        <strain evidence="1 2">ATCC 31433</strain>
    </source>
</reference>